<sequence>MSYSHLTRTDTRTTISSTATADDLPGPGRILDGLLQRLGRRVESFLNGYANRFGLGPVYVAEEIRFLSRYGELTIFDRYSLPPRHLSKREMKGLKKRCDRLLRYVRSNLLSTQLSALDEVTTLAIEDSLIRAIFLECQIRCLEPKFIEPDLLLRSTRALASIQETAIHELWSSTILGFKPDQELLKESLSL</sequence>
<evidence type="ECO:0000313" key="1">
    <source>
        <dbReference type="EMBL" id="KLO08847.1"/>
    </source>
</evidence>
<name>A0A0H2RBM2_9AGAM</name>
<gene>
    <name evidence="1" type="ORF">SCHPADRAFT_592790</name>
</gene>
<dbReference type="EMBL" id="KQ086075">
    <property type="protein sequence ID" value="KLO08847.1"/>
    <property type="molecule type" value="Genomic_DNA"/>
</dbReference>
<dbReference type="AlphaFoldDB" id="A0A0H2RBM2"/>
<keyword evidence="2" id="KW-1185">Reference proteome</keyword>
<protein>
    <submittedName>
        <fullName evidence="1">Uncharacterized protein</fullName>
    </submittedName>
</protein>
<proteinExistence type="predicted"/>
<organism evidence="1 2">
    <name type="scientific">Schizopora paradoxa</name>
    <dbReference type="NCBI Taxonomy" id="27342"/>
    <lineage>
        <taxon>Eukaryota</taxon>
        <taxon>Fungi</taxon>
        <taxon>Dikarya</taxon>
        <taxon>Basidiomycota</taxon>
        <taxon>Agaricomycotina</taxon>
        <taxon>Agaricomycetes</taxon>
        <taxon>Hymenochaetales</taxon>
        <taxon>Schizoporaceae</taxon>
        <taxon>Schizopora</taxon>
    </lineage>
</organism>
<evidence type="ECO:0000313" key="2">
    <source>
        <dbReference type="Proteomes" id="UP000053477"/>
    </source>
</evidence>
<reference evidence="1 2" key="1">
    <citation type="submission" date="2015-04" db="EMBL/GenBank/DDBJ databases">
        <title>Complete genome sequence of Schizopora paradoxa KUC8140, a cosmopolitan wood degrader in East Asia.</title>
        <authorList>
            <consortium name="DOE Joint Genome Institute"/>
            <person name="Min B."/>
            <person name="Park H."/>
            <person name="Jang Y."/>
            <person name="Kim J.-J."/>
            <person name="Kim K.H."/>
            <person name="Pangilinan J."/>
            <person name="Lipzen A."/>
            <person name="Riley R."/>
            <person name="Grigoriev I.V."/>
            <person name="Spatafora J.W."/>
            <person name="Choi I.-G."/>
        </authorList>
    </citation>
    <scope>NUCLEOTIDE SEQUENCE [LARGE SCALE GENOMIC DNA]</scope>
    <source>
        <strain evidence="1 2">KUC8140</strain>
    </source>
</reference>
<dbReference type="InParanoid" id="A0A0H2RBM2"/>
<dbReference type="Proteomes" id="UP000053477">
    <property type="component" value="Unassembled WGS sequence"/>
</dbReference>
<dbReference type="OrthoDB" id="3054074at2759"/>
<accession>A0A0H2RBM2</accession>